<proteinExistence type="predicted"/>
<organism evidence="4 5">
    <name type="scientific">Microdochium trichocladiopsis</name>
    <dbReference type="NCBI Taxonomy" id="1682393"/>
    <lineage>
        <taxon>Eukaryota</taxon>
        <taxon>Fungi</taxon>
        <taxon>Dikarya</taxon>
        <taxon>Ascomycota</taxon>
        <taxon>Pezizomycotina</taxon>
        <taxon>Sordariomycetes</taxon>
        <taxon>Xylariomycetidae</taxon>
        <taxon>Xylariales</taxon>
        <taxon>Microdochiaceae</taxon>
        <taxon>Microdochium</taxon>
    </lineage>
</organism>
<feature type="compositionally biased region" description="Polar residues" evidence="2">
    <location>
        <begin position="183"/>
        <end position="193"/>
    </location>
</feature>
<evidence type="ECO:0000313" key="4">
    <source>
        <dbReference type="EMBL" id="KAH7026212.1"/>
    </source>
</evidence>
<accession>A0A9P8Y2X2</accession>
<dbReference type="RefSeq" id="XP_046009429.1">
    <property type="nucleotide sequence ID" value="XM_046148586.1"/>
</dbReference>
<feature type="compositionally biased region" description="Polar residues" evidence="2">
    <location>
        <begin position="244"/>
        <end position="256"/>
    </location>
</feature>
<feature type="region of interest" description="Disordered" evidence="2">
    <location>
        <begin position="172"/>
        <end position="197"/>
    </location>
</feature>
<dbReference type="OrthoDB" id="5429395at2759"/>
<evidence type="ECO:0000259" key="3">
    <source>
        <dbReference type="Pfam" id="PF15456"/>
    </source>
</evidence>
<feature type="coiled-coil region" evidence="1">
    <location>
        <begin position="428"/>
        <end position="470"/>
    </location>
</feature>
<name>A0A9P8Y2X2_9PEZI</name>
<comment type="caution">
    <text evidence="4">The sequence shown here is derived from an EMBL/GenBank/DDBJ whole genome shotgun (WGS) entry which is preliminary data.</text>
</comment>
<evidence type="ECO:0000256" key="2">
    <source>
        <dbReference type="SAM" id="MobiDB-lite"/>
    </source>
</evidence>
<feature type="coiled-coil region" evidence="1">
    <location>
        <begin position="509"/>
        <end position="536"/>
    </location>
</feature>
<feature type="compositionally biased region" description="Polar residues" evidence="2">
    <location>
        <begin position="331"/>
        <end position="356"/>
    </location>
</feature>
<dbReference type="GeneID" id="70178132"/>
<reference evidence="4" key="1">
    <citation type="journal article" date="2021" name="Nat. Commun.">
        <title>Genetic determinants of endophytism in the Arabidopsis root mycobiome.</title>
        <authorList>
            <person name="Mesny F."/>
            <person name="Miyauchi S."/>
            <person name="Thiergart T."/>
            <person name="Pickel B."/>
            <person name="Atanasova L."/>
            <person name="Karlsson M."/>
            <person name="Huettel B."/>
            <person name="Barry K.W."/>
            <person name="Haridas S."/>
            <person name="Chen C."/>
            <person name="Bauer D."/>
            <person name="Andreopoulos W."/>
            <person name="Pangilinan J."/>
            <person name="LaButti K."/>
            <person name="Riley R."/>
            <person name="Lipzen A."/>
            <person name="Clum A."/>
            <person name="Drula E."/>
            <person name="Henrissat B."/>
            <person name="Kohler A."/>
            <person name="Grigoriev I.V."/>
            <person name="Martin F.M."/>
            <person name="Hacquard S."/>
        </authorList>
    </citation>
    <scope>NUCLEOTIDE SEQUENCE</scope>
    <source>
        <strain evidence="4">MPI-CAGE-CH-0230</strain>
    </source>
</reference>
<dbReference type="AlphaFoldDB" id="A0A9P8Y2X2"/>
<feature type="region of interest" description="Disordered" evidence="2">
    <location>
        <begin position="280"/>
        <end position="304"/>
    </location>
</feature>
<dbReference type="EMBL" id="JAGTJQ010000008">
    <property type="protein sequence ID" value="KAH7026212.1"/>
    <property type="molecule type" value="Genomic_DNA"/>
</dbReference>
<keyword evidence="1" id="KW-0175">Coiled coil</keyword>
<gene>
    <name evidence="4" type="ORF">B0I36DRAFT_155311</name>
</gene>
<feature type="region of interest" description="Disordered" evidence="2">
    <location>
        <begin position="233"/>
        <end position="256"/>
    </location>
</feature>
<evidence type="ECO:0000256" key="1">
    <source>
        <dbReference type="SAM" id="Coils"/>
    </source>
</evidence>
<protein>
    <submittedName>
        <fullName evidence="4">Up-regulated during septation-domain-containing protein</fullName>
    </submittedName>
</protein>
<sequence>MAHIVSCMANISADHSPPREYIVTHIAAQMSTDSVSRCRPSLVDIHKPPILTPPNATQLASVSSGEERKSFVWRMQQPEIRKYQLFPTQKQLPTLAAGKPLDVEQLQSAAQVAVPDKTEKTSLTSGLRSRIKEHNLNRRRKVSVPELGPMTTVQEVAMDSPTIPGRPALHERSMSSPVGAGRYQSTEEAQGTSGAIPRSVPVLDTTIPRAALSPKDLAPLVIPLQGATLPTSRQIVSPPARSRAGTTPQDQSMRTVTTPFTPMTASTIGYTPRSAMTTSTMPTPISAPADARSSPEPWGDKQSTATVAVVAKPSFETLNMARMPSIETLQQGSASALSSHGRSGSASVLPFQNRTGSAAGHRRNQSDTGSIMERGRPRKRADGTLISGKAHKRSSSRQSRSAERRAFEELPLGWKPSDARHLVDAVELDQLQRQAEDQAVRFDVLRKDDVDRLSQELRRLDERTDYLRRTYTSLRAGRRNLHSRICQYLRSSRGSAFSQEALLKQEEALAELDASIDDWVSKLEHAENRRTRVRQKLLEHVAAAVTLGPAPRQDARTHEAPRTVHGANVLPMSATDLSTPPRSPNKETFLKIEASPSPSPQRVVARVPSVIPEEADSIINCRLSAATIAQNTLERMESIRIYADSDVYELLADVESEFTKLNGTQAVTPQAVQSPQFDAKRKELHRARSHELLNGSSKLPATSTSPTIKPLYNATSAADDSCIILSSAVFQPQRSQTPNF</sequence>
<dbReference type="Proteomes" id="UP000756346">
    <property type="component" value="Unassembled WGS sequence"/>
</dbReference>
<dbReference type="Pfam" id="PF15456">
    <property type="entry name" value="Uds1"/>
    <property type="match status" value="1"/>
</dbReference>
<feature type="domain" description="Up-regulated during septation protein 1" evidence="3">
    <location>
        <begin position="430"/>
        <end position="546"/>
    </location>
</feature>
<evidence type="ECO:0000313" key="5">
    <source>
        <dbReference type="Proteomes" id="UP000756346"/>
    </source>
</evidence>
<keyword evidence="5" id="KW-1185">Reference proteome</keyword>
<dbReference type="InterPro" id="IPR029191">
    <property type="entry name" value="Uds1"/>
</dbReference>
<feature type="region of interest" description="Disordered" evidence="2">
    <location>
        <begin position="331"/>
        <end position="404"/>
    </location>
</feature>